<dbReference type="OrthoDB" id="270584at2759"/>
<dbReference type="GO" id="GO:0140021">
    <property type="term" value="P:mitochondrial ADP transmembrane transport"/>
    <property type="evidence" value="ECO:0007669"/>
    <property type="project" value="InterPro"/>
</dbReference>
<keyword evidence="10" id="KW-0472">Membrane</keyword>
<evidence type="ECO:0000256" key="5">
    <source>
        <dbReference type="ARBA" id="ARBA00022692"/>
    </source>
</evidence>
<evidence type="ECO:0000256" key="6">
    <source>
        <dbReference type="ARBA" id="ARBA00022737"/>
    </source>
</evidence>
<dbReference type="Proteomes" id="UP000308652">
    <property type="component" value="Unassembled WGS sequence"/>
</dbReference>
<comment type="function">
    <text evidence="12">Catalyzes the exchange of ADP and ATP across the membrane.</text>
</comment>
<dbReference type="GO" id="GO:0005743">
    <property type="term" value="C:mitochondrial inner membrane"/>
    <property type="evidence" value="ECO:0007669"/>
    <property type="project" value="UniProtKB-SubCell"/>
</dbReference>
<evidence type="ECO:0000256" key="9">
    <source>
        <dbReference type="ARBA" id="ARBA00023128"/>
    </source>
</evidence>
<sequence length="246" mass="27482">MLCSSSVSSSWSRIRMRWLVTRLSLCYLWTYLIFRSGRCLATPYKNAFRHTYREEHLVSSGEEIRNASYATNVIRYFPAQALNSAFKDYFKFLFNFKRTTLTGSGIITSGDASGALSLLFVSSRDCICTCLTNNAKSTKGEGACELNGPVDVYRETLASDLHVFIPSVIVSSSFIVVSPLVSTIHSASVSRKGRKQTAKAVVRALCCCWRDVHQSQGHEHVPLSLDITLTFLNVAFMHCFQITTCL</sequence>
<evidence type="ECO:0000256" key="4">
    <source>
        <dbReference type="ARBA" id="ARBA00022448"/>
    </source>
</evidence>
<evidence type="ECO:0000256" key="10">
    <source>
        <dbReference type="ARBA" id="ARBA00023136"/>
    </source>
</evidence>
<evidence type="ECO:0000256" key="11">
    <source>
        <dbReference type="ARBA" id="ARBA00045250"/>
    </source>
</evidence>
<keyword evidence="6" id="KW-0677">Repeat</keyword>
<keyword evidence="9" id="KW-0496">Mitochondrion</keyword>
<evidence type="ECO:0000256" key="12">
    <source>
        <dbReference type="RuleBase" id="RU368008"/>
    </source>
</evidence>
<dbReference type="SUPFAM" id="SSF103506">
    <property type="entry name" value="Mitochondrial carrier"/>
    <property type="match status" value="1"/>
</dbReference>
<dbReference type="GO" id="GO:0005471">
    <property type="term" value="F:ATP:ADP antiporter activity"/>
    <property type="evidence" value="ECO:0007669"/>
    <property type="project" value="UniProtKB-UniRule"/>
</dbReference>
<dbReference type="GO" id="GO:1990544">
    <property type="term" value="P:mitochondrial ATP transmembrane transport"/>
    <property type="evidence" value="ECO:0007669"/>
    <property type="project" value="InterPro"/>
</dbReference>
<dbReference type="AlphaFoldDB" id="A0A5C3MF61"/>
<evidence type="ECO:0000256" key="7">
    <source>
        <dbReference type="ARBA" id="ARBA00022792"/>
    </source>
</evidence>
<proteinExistence type="inferred from homology"/>
<dbReference type="InterPro" id="IPR023395">
    <property type="entry name" value="MCP_dom_sf"/>
</dbReference>
<gene>
    <name evidence="13" type="ORF">BDQ12DRAFT_674327</name>
</gene>
<protein>
    <recommendedName>
        <fullName evidence="12">ADP/ATP translocase</fullName>
    </recommendedName>
    <alternativeName>
        <fullName evidence="12">ADP,ATP carrier protein</fullName>
    </alternativeName>
</protein>
<evidence type="ECO:0000313" key="13">
    <source>
        <dbReference type="EMBL" id="TFK43066.1"/>
    </source>
</evidence>
<keyword evidence="5" id="KW-0812">Transmembrane</keyword>
<dbReference type="EMBL" id="ML213591">
    <property type="protein sequence ID" value="TFK43066.1"/>
    <property type="molecule type" value="Genomic_DNA"/>
</dbReference>
<comment type="similarity">
    <text evidence="2 12">Belongs to the mitochondrial carrier (TC 2.A.29) family.</text>
</comment>
<evidence type="ECO:0000256" key="8">
    <source>
        <dbReference type="ARBA" id="ARBA00022989"/>
    </source>
</evidence>
<evidence type="ECO:0000256" key="2">
    <source>
        <dbReference type="ARBA" id="ARBA00006375"/>
    </source>
</evidence>
<comment type="subunit">
    <text evidence="3 12">Monomer.</text>
</comment>
<evidence type="ECO:0000256" key="1">
    <source>
        <dbReference type="ARBA" id="ARBA00004448"/>
    </source>
</evidence>
<dbReference type="PANTHER" id="PTHR45635:SF14">
    <property type="entry name" value="ADP_ATP TRANSLOCASE"/>
    <property type="match status" value="1"/>
</dbReference>
<dbReference type="PANTHER" id="PTHR45635">
    <property type="entry name" value="ADP,ATP CARRIER PROTEIN 1-RELATED-RELATED"/>
    <property type="match status" value="1"/>
</dbReference>
<organism evidence="13 14">
    <name type="scientific">Crucibulum laeve</name>
    <dbReference type="NCBI Taxonomy" id="68775"/>
    <lineage>
        <taxon>Eukaryota</taxon>
        <taxon>Fungi</taxon>
        <taxon>Dikarya</taxon>
        <taxon>Basidiomycota</taxon>
        <taxon>Agaricomycotina</taxon>
        <taxon>Agaricomycetes</taxon>
        <taxon>Agaricomycetidae</taxon>
        <taxon>Agaricales</taxon>
        <taxon>Agaricineae</taxon>
        <taxon>Nidulariaceae</taxon>
        <taxon>Crucibulum</taxon>
    </lineage>
</organism>
<evidence type="ECO:0000256" key="3">
    <source>
        <dbReference type="ARBA" id="ARBA00011245"/>
    </source>
</evidence>
<keyword evidence="8" id="KW-1133">Transmembrane helix</keyword>
<keyword evidence="7" id="KW-0999">Mitochondrion inner membrane</keyword>
<comment type="function">
    <text evidence="11">ADP:ATP antiporter that mediates import of ADP into the mitochondrial matrix for ATP synthesis, and export of ATP out to fuel the cell. Cycles between the cytoplasmic-open state (c-state) and the matrix-open state (m-state): operates by the alternating access mechanism with a single substrate-binding site intermittently exposed to either the cytosolic (c-state) or matrix (m-state) side of the inner mitochondrial membrane.</text>
</comment>
<dbReference type="InterPro" id="IPR002067">
    <property type="entry name" value="MCP"/>
</dbReference>
<dbReference type="InterPro" id="IPR002113">
    <property type="entry name" value="ADT_euk_type"/>
</dbReference>
<dbReference type="PRINTS" id="PR00926">
    <property type="entry name" value="MITOCARRIER"/>
</dbReference>
<comment type="subcellular location">
    <subcellularLocation>
        <location evidence="12">Membrane</location>
        <topology evidence="12">Multi-pass membrane protein</topology>
    </subcellularLocation>
    <subcellularLocation>
        <location evidence="1">Mitochondrion inner membrane</location>
        <topology evidence="1">Multi-pass membrane protein</topology>
    </subcellularLocation>
</comment>
<reference evidence="13 14" key="1">
    <citation type="journal article" date="2019" name="Nat. Ecol. Evol.">
        <title>Megaphylogeny resolves global patterns of mushroom evolution.</title>
        <authorList>
            <person name="Varga T."/>
            <person name="Krizsan K."/>
            <person name="Foldi C."/>
            <person name="Dima B."/>
            <person name="Sanchez-Garcia M."/>
            <person name="Sanchez-Ramirez S."/>
            <person name="Szollosi G.J."/>
            <person name="Szarkandi J.G."/>
            <person name="Papp V."/>
            <person name="Albert L."/>
            <person name="Andreopoulos W."/>
            <person name="Angelini C."/>
            <person name="Antonin V."/>
            <person name="Barry K.W."/>
            <person name="Bougher N.L."/>
            <person name="Buchanan P."/>
            <person name="Buyck B."/>
            <person name="Bense V."/>
            <person name="Catcheside P."/>
            <person name="Chovatia M."/>
            <person name="Cooper J."/>
            <person name="Damon W."/>
            <person name="Desjardin D."/>
            <person name="Finy P."/>
            <person name="Geml J."/>
            <person name="Haridas S."/>
            <person name="Hughes K."/>
            <person name="Justo A."/>
            <person name="Karasinski D."/>
            <person name="Kautmanova I."/>
            <person name="Kiss B."/>
            <person name="Kocsube S."/>
            <person name="Kotiranta H."/>
            <person name="LaButti K.M."/>
            <person name="Lechner B.E."/>
            <person name="Liimatainen K."/>
            <person name="Lipzen A."/>
            <person name="Lukacs Z."/>
            <person name="Mihaltcheva S."/>
            <person name="Morgado L.N."/>
            <person name="Niskanen T."/>
            <person name="Noordeloos M.E."/>
            <person name="Ohm R.A."/>
            <person name="Ortiz-Santana B."/>
            <person name="Ovrebo C."/>
            <person name="Racz N."/>
            <person name="Riley R."/>
            <person name="Savchenko A."/>
            <person name="Shiryaev A."/>
            <person name="Soop K."/>
            <person name="Spirin V."/>
            <person name="Szebenyi C."/>
            <person name="Tomsovsky M."/>
            <person name="Tulloss R.E."/>
            <person name="Uehling J."/>
            <person name="Grigoriev I.V."/>
            <person name="Vagvolgyi C."/>
            <person name="Papp T."/>
            <person name="Martin F.M."/>
            <person name="Miettinen O."/>
            <person name="Hibbett D.S."/>
            <person name="Nagy L.G."/>
        </authorList>
    </citation>
    <scope>NUCLEOTIDE SEQUENCE [LARGE SCALE GENOMIC DNA]</scope>
    <source>
        <strain evidence="13 14">CBS 166.37</strain>
    </source>
</reference>
<keyword evidence="4 12" id="KW-0813">Transport</keyword>
<dbReference type="STRING" id="68775.A0A5C3MF61"/>
<evidence type="ECO:0000313" key="14">
    <source>
        <dbReference type="Proteomes" id="UP000308652"/>
    </source>
</evidence>
<accession>A0A5C3MF61</accession>
<keyword evidence="14" id="KW-1185">Reference proteome</keyword>
<name>A0A5C3MF61_9AGAR</name>